<accession>A0A7J5YJZ4</accession>
<feature type="signal peptide" evidence="1">
    <location>
        <begin position="1"/>
        <end position="22"/>
    </location>
</feature>
<dbReference type="InterPro" id="IPR057400">
    <property type="entry name" value="ADGRF3/5_N"/>
</dbReference>
<dbReference type="OrthoDB" id="10045365at2759"/>
<reference evidence="3 4" key="1">
    <citation type="submission" date="2020-03" db="EMBL/GenBank/DDBJ databases">
        <title>Dissostichus mawsoni Genome sequencing and assembly.</title>
        <authorList>
            <person name="Park H."/>
        </authorList>
    </citation>
    <scope>NUCLEOTIDE SEQUENCE [LARGE SCALE GENOMIC DNA]</scope>
    <source>
        <strain evidence="3">DM0001</strain>
        <tissue evidence="3">Muscle</tissue>
    </source>
</reference>
<gene>
    <name evidence="3" type="ORF">F7725_019202</name>
</gene>
<dbReference type="AlphaFoldDB" id="A0A7J5YJZ4"/>
<feature type="domain" description="ADGRF3/5-like N-terminal" evidence="2">
    <location>
        <begin position="99"/>
        <end position="133"/>
    </location>
</feature>
<feature type="chain" id="PRO_5029874256" description="ADGRF3/5-like N-terminal domain-containing protein" evidence="1">
    <location>
        <begin position="23"/>
        <end position="704"/>
    </location>
</feature>
<dbReference type="Proteomes" id="UP000518266">
    <property type="component" value="Unassembled WGS sequence"/>
</dbReference>
<keyword evidence="4" id="KW-1185">Reference proteome</keyword>
<protein>
    <recommendedName>
        <fullName evidence="2">ADGRF3/5-like N-terminal domain-containing protein</fullName>
    </recommendedName>
</protein>
<evidence type="ECO:0000256" key="1">
    <source>
        <dbReference type="SAM" id="SignalP"/>
    </source>
</evidence>
<organism evidence="3 4">
    <name type="scientific">Dissostichus mawsoni</name>
    <name type="common">Antarctic cod</name>
    <dbReference type="NCBI Taxonomy" id="36200"/>
    <lineage>
        <taxon>Eukaryota</taxon>
        <taxon>Metazoa</taxon>
        <taxon>Chordata</taxon>
        <taxon>Craniata</taxon>
        <taxon>Vertebrata</taxon>
        <taxon>Euteleostomi</taxon>
        <taxon>Actinopterygii</taxon>
        <taxon>Neopterygii</taxon>
        <taxon>Teleostei</taxon>
        <taxon>Neoteleostei</taxon>
        <taxon>Acanthomorphata</taxon>
        <taxon>Eupercaria</taxon>
        <taxon>Perciformes</taxon>
        <taxon>Notothenioidei</taxon>
        <taxon>Nototheniidae</taxon>
        <taxon>Dissostichus</taxon>
    </lineage>
</organism>
<evidence type="ECO:0000259" key="2">
    <source>
        <dbReference type="Pfam" id="PF25387"/>
    </source>
</evidence>
<sequence>MAIFKTCLSIFALLLPLTILETGSFIESPSQVLPEHNEEESFLPHTRGKRSVATNQLNYTLDVVLNASDVAIIQQFQSSLNSFPLQLGNNTEISEITFTTVCSSTATGFQCRCEDNFAWPYSTCVTYGACDSIVSGSVHALMLFQLMDSPARQYQVEYDVDIELNFTDIGTVDVLRSILDAGGFSIALGPNVNVTHITITTACDDIIDNTCGCINSIPTNGQYCVPQTDYYRGEYQRCGSAEKRPEQSSFPVQISSSVNILDANITTVCSQDNTGFHAAVKMTIFGLVINFTACPLITTPSPTTLLTTTPSPTICSPSSAGYQCRCEDQYRWSCDQCLQYTSCDNITGDTCGCINAIPPDGQYCQPSGQNICSPSSAGYQCRCEDQYRWSCDQCLQYTSCDNITGDTCGCINAIPPDGQYCQPSGQNICSPSSAGYQCRCEDQYRWSCDQCLQYTSCDNITGDTCGCINAIPPDGQYCQPSGQNSNSFNNPITNNCSFNNPITNNSITNNSITNNSSYNNSITNNSPPIIFEYIILVELNTTDVTLINQLSTILRSIRYPFILNNTQILDFALQAVLVTSADVRISIVGHVTSVYSIHPVTTSLGTHVDASMPFLLMDNTASLLVKTNNSITNNSSYHNSNTNKRYLHPSSNHSTHNCCYYQGYTCSKTDHCSCERVQFGNDSAIKQDVHRNIERSNKCCIQRS</sequence>
<name>A0A7J5YJZ4_DISMA</name>
<evidence type="ECO:0000313" key="4">
    <source>
        <dbReference type="Proteomes" id="UP000518266"/>
    </source>
</evidence>
<evidence type="ECO:0000313" key="3">
    <source>
        <dbReference type="EMBL" id="KAF3849483.1"/>
    </source>
</evidence>
<feature type="domain" description="ADGRF3/5-like N-terminal" evidence="2">
    <location>
        <begin position="313"/>
        <end position="367"/>
    </location>
</feature>
<feature type="domain" description="ADGRF3/5-like N-terminal" evidence="2">
    <location>
        <begin position="372"/>
        <end position="424"/>
    </location>
</feature>
<feature type="domain" description="ADGRF3/5-like N-terminal" evidence="2">
    <location>
        <begin position="429"/>
        <end position="481"/>
    </location>
</feature>
<comment type="caution">
    <text evidence="3">The sequence shown here is derived from an EMBL/GenBank/DDBJ whole genome shotgun (WGS) entry which is preliminary data.</text>
</comment>
<proteinExistence type="predicted"/>
<keyword evidence="1" id="KW-0732">Signal</keyword>
<dbReference type="Pfam" id="PF25387">
    <property type="entry name" value="ADGRF3_N"/>
    <property type="match status" value="4"/>
</dbReference>
<dbReference type="EMBL" id="JAAKFY010000011">
    <property type="protein sequence ID" value="KAF3849483.1"/>
    <property type="molecule type" value="Genomic_DNA"/>
</dbReference>